<gene>
    <name evidence="3" type="ORF">VitviT2T_001231</name>
</gene>
<accession>A0ABY9BGC3</accession>
<keyword evidence="4" id="KW-1185">Reference proteome</keyword>
<name>A0ABY9BGC3_VITVI</name>
<organism evidence="3 4">
    <name type="scientific">Vitis vinifera</name>
    <name type="common">Grape</name>
    <dbReference type="NCBI Taxonomy" id="29760"/>
    <lineage>
        <taxon>Eukaryota</taxon>
        <taxon>Viridiplantae</taxon>
        <taxon>Streptophyta</taxon>
        <taxon>Embryophyta</taxon>
        <taxon>Tracheophyta</taxon>
        <taxon>Spermatophyta</taxon>
        <taxon>Magnoliopsida</taxon>
        <taxon>eudicotyledons</taxon>
        <taxon>Gunneridae</taxon>
        <taxon>Pentapetalae</taxon>
        <taxon>rosids</taxon>
        <taxon>Vitales</taxon>
        <taxon>Vitaceae</taxon>
        <taxon>Viteae</taxon>
        <taxon>Vitis</taxon>
    </lineage>
</organism>
<proteinExistence type="inferred from homology"/>
<dbReference type="Gene3D" id="3.20.90.10">
    <property type="entry name" value="Tubby Protein, Chain A"/>
    <property type="match status" value="1"/>
</dbReference>
<sequence>MGAHDVLASEGAVFNWMCSENDNILISKIENHFRVQIIDSRPRGSLIQCYIKWNRTNQTYHLYLGLIQASTNDGKFLLAAWNCRRPTCTDDIISLNDDDVWKGSTTYIGKLRSNFRGTKFTVYDAHATSKCRSKD</sequence>
<protein>
    <recommendedName>
        <fullName evidence="2">Tubby C-terminal domain-containing protein</fullName>
    </recommendedName>
</protein>
<dbReference type="Pfam" id="PF01167">
    <property type="entry name" value="Tub"/>
    <property type="match status" value="1"/>
</dbReference>
<evidence type="ECO:0000256" key="1">
    <source>
        <dbReference type="ARBA" id="ARBA00007129"/>
    </source>
</evidence>
<evidence type="ECO:0000313" key="3">
    <source>
        <dbReference type="EMBL" id="WJZ81386.1"/>
    </source>
</evidence>
<dbReference type="EMBL" id="CP126648">
    <property type="protein sequence ID" value="WJZ81386.1"/>
    <property type="molecule type" value="Genomic_DNA"/>
</dbReference>
<dbReference type="Proteomes" id="UP001227230">
    <property type="component" value="Chromosome 1"/>
</dbReference>
<feature type="domain" description="Tubby C-terminal" evidence="2">
    <location>
        <begin position="41"/>
        <end position="129"/>
    </location>
</feature>
<dbReference type="PANTHER" id="PTHR16517:SF119">
    <property type="entry name" value="TUBBY-LIKE F-BOX PROTEIN 3"/>
    <property type="match status" value="1"/>
</dbReference>
<comment type="similarity">
    <text evidence="1">Belongs to the TUB family.</text>
</comment>
<dbReference type="PRINTS" id="PR01573">
    <property type="entry name" value="SUPERTUBBY"/>
</dbReference>
<evidence type="ECO:0000313" key="4">
    <source>
        <dbReference type="Proteomes" id="UP001227230"/>
    </source>
</evidence>
<dbReference type="PANTHER" id="PTHR16517">
    <property type="entry name" value="TUBBY-RELATED"/>
    <property type="match status" value="1"/>
</dbReference>
<evidence type="ECO:0000259" key="2">
    <source>
        <dbReference type="Pfam" id="PF01167"/>
    </source>
</evidence>
<reference evidence="3 4" key="1">
    <citation type="journal article" date="2023" name="Hortic Res">
        <title>The complete reference genome for grapevine (Vitis vinifera L.) genetics and breeding.</title>
        <authorList>
            <person name="Shi X."/>
            <person name="Cao S."/>
            <person name="Wang X."/>
            <person name="Huang S."/>
            <person name="Wang Y."/>
            <person name="Liu Z."/>
            <person name="Liu W."/>
            <person name="Leng X."/>
            <person name="Peng Y."/>
            <person name="Wang N."/>
            <person name="Wang Y."/>
            <person name="Ma Z."/>
            <person name="Xu X."/>
            <person name="Zhang F."/>
            <person name="Xue H."/>
            <person name="Zhong H."/>
            <person name="Wang Y."/>
            <person name="Zhang K."/>
            <person name="Velt A."/>
            <person name="Avia K."/>
            <person name="Holtgrawe D."/>
            <person name="Grimplet J."/>
            <person name="Matus J.T."/>
            <person name="Ware D."/>
            <person name="Wu X."/>
            <person name="Wang H."/>
            <person name="Liu C."/>
            <person name="Fang Y."/>
            <person name="Rustenholz C."/>
            <person name="Cheng Z."/>
            <person name="Xiao H."/>
            <person name="Zhou Y."/>
        </authorList>
    </citation>
    <scope>NUCLEOTIDE SEQUENCE [LARGE SCALE GENOMIC DNA]</scope>
    <source>
        <strain evidence="4">cv. Pinot noir / PN40024</strain>
        <tissue evidence="3">Leaf</tissue>
    </source>
</reference>
<dbReference type="InterPro" id="IPR000007">
    <property type="entry name" value="Tubby_C"/>
</dbReference>
<dbReference type="SUPFAM" id="SSF54518">
    <property type="entry name" value="Tubby C-terminal domain-like"/>
    <property type="match status" value="1"/>
</dbReference>
<dbReference type="InterPro" id="IPR025659">
    <property type="entry name" value="Tubby-like_C"/>
</dbReference>